<organism evidence="1 2">
    <name type="scientific">Bacillus thuringiensis</name>
    <dbReference type="NCBI Taxonomy" id="1428"/>
    <lineage>
        <taxon>Bacteria</taxon>
        <taxon>Bacillati</taxon>
        <taxon>Bacillota</taxon>
        <taxon>Bacilli</taxon>
        <taxon>Bacillales</taxon>
        <taxon>Bacillaceae</taxon>
        <taxon>Bacillus</taxon>
        <taxon>Bacillus cereus group</taxon>
    </lineage>
</organism>
<keyword evidence="1" id="KW-0614">Plasmid</keyword>
<reference evidence="1 2" key="1">
    <citation type="journal article" date="2015" name="Genome Announc.">
        <title>Complete genome sequences for 35 biothreat assay-relevant bacillus species.</title>
        <authorList>
            <person name="Johnson S.L."/>
            <person name="Daligault H.E."/>
            <person name="Davenport K.W."/>
            <person name="Jaissle J."/>
            <person name="Frey K.G."/>
            <person name="Ladner J.T."/>
            <person name="Broomall S.M."/>
            <person name="Bishop-Lilly K.A."/>
            <person name="Bruce D.C."/>
            <person name="Gibbons H.S."/>
            <person name="Coyne S.R."/>
            <person name="Lo C.C."/>
            <person name="Meincke L."/>
            <person name="Munk A.C."/>
            <person name="Koroleva G.I."/>
            <person name="Rosenzweig C.N."/>
            <person name="Palacios G.F."/>
            <person name="Redden C.L."/>
            <person name="Minogue T.D."/>
            <person name="Chain P.S."/>
        </authorList>
    </citation>
    <scope>NUCLEOTIDE SEQUENCE [LARGE SCALE GENOMIC DNA]</scope>
    <source>
        <strain evidence="1 2">HD1011</strain>
    </source>
</reference>
<accession>A0AB33B724</accession>
<evidence type="ECO:0000313" key="2">
    <source>
        <dbReference type="Proteomes" id="UP000031876"/>
    </source>
</evidence>
<dbReference type="Proteomes" id="UP000031876">
    <property type="component" value="Plasmid 1"/>
</dbReference>
<dbReference type="KEGG" id="btw:BF38_5455"/>
<name>A0AB33B724_BACTU</name>
<evidence type="ECO:0000313" key="1">
    <source>
        <dbReference type="EMBL" id="AJG79487.1"/>
    </source>
</evidence>
<dbReference type="EMBL" id="CP009336">
    <property type="protein sequence ID" value="AJG79487.1"/>
    <property type="molecule type" value="Genomic_DNA"/>
</dbReference>
<geneLocation type="plasmid" evidence="1 2">
    <name>1</name>
</geneLocation>
<dbReference type="RefSeq" id="WP_001190858.1">
    <property type="nucleotide sequence ID" value="NZ_CP009336.1"/>
</dbReference>
<proteinExistence type="predicted"/>
<protein>
    <submittedName>
        <fullName evidence="1">Uncharacterized protein</fullName>
    </submittedName>
</protein>
<sequence>MQSKKSTFLEVLFLRGALGLERDIAENLEGDIFIQHMEVLWKGDDKK</sequence>
<gene>
    <name evidence="1" type="ORF">BF38_5455</name>
</gene>
<dbReference type="AlphaFoldDB" id="A0AB33B724"/>